<evidence type="ECO:0000313" key="7">
    <source>
        <dbReference type="Proteomes" id="UP000596661"/>
    </source>
</evidence>
<evidence type="ECO:0000256" key="3">
    <source>
        <dbReference type="ARBA" id="ARBA00022801"/>
    </source>
</evidence>
<dbReference type="InterPro" id="IPR003653">
    <property type="entry name" value="Peptidase_C48_C"/>
</dbReference>
<reference evidence="6" key="2">
    <citation type="submission" date="2021-03" db="UniProtKB">
        <authorList>
            <consortium name="EnsemblPlants"/>
        </authorList>
    </citation>
    <scope>IDENTIFICATION</scope>
</reference>
<dbReference type="Gene3D" id="3.40.395.10">
    <property type="entry name" value="Adenoviral Proteinase, Chain A"/>
    <property type="match status" value="1"/>
</dbReference>
<feature type="region of interest" description="Disordered" evidence="4">
    <location>
        <begin position="229"/>
        <end position="250"/>
    </location>
</feature>
<evidence type="ECO:0000259" key="5">
    <source>
        <dbReference type="Pfam" id="PF02902"/>
    </source>
</evidence>
<keyword evidence="7" id="KW-1185">Reference proteome</keyword>
<evidence type="ECO:0000256" key="1">
    <source>
        <dbReference type="ARBA" id="ARBA00005234"/>
    </source>
</evidence>
<proteinExistence type="inferred from homology"/>
<feature type="region of interest" description="Disordered" evidence="4">
    <location>
        <begin position="283"/>
        <end position="303"/>
    </location>
</feature>
<comment type="similarity">
    <text evidence="1">Belongs to the peptidase C48 family.</text>
</comment>
<name>A0A803PBJ1_CANSA</name>
<protein>
    <recommendedName>
        <fullName evidence="5">Ubiquitin-like protease family profile domain-containing protein</fullName>
    </recommendedName>
</protein>
<organism evidence="6 7">
    <name type="scientific">Cannabis sativa</name>
    <name type="common">Hemp</name>
    <name type="synonym">Marijuana</name>
    <dbReference type="NCBI Taxonomy" id="3483"/>
    <lineage>
        <taxon>Eukaryota</taxon>
        <taxon>Viridiplantae</taxon>
        <taxon>Streptophyta</taxon>
        <taxon>Embryophyta</taxon>
        <taxon>Tracheophyta</taxon>
        <taxon>Spermatophyta</taxon>
        <taxon>Magnoliopsida</taxon>
        <taxon>eudicotyledons</taxon>
        <taxon>Gunneridae</taxon>
        <taxon>Pentapetalae</taxon>
        <taxon>rosids</taxon>
        <taxon>fabids</taxon>
        <taxon>Rosales</taxon>
        <taxon>Cannabaceae</taxon>
        <taxon>Cannabis</taxon>
    </lineage>
</organism>
<feature type="domain" description="Ubiquitin-like protease family profile" evidence="5">
    <location>
        <begin position="366"/>
        <end position="480"/>
    </location>
</feature>
<evidence type="ECO:0000256" key="2">
    <source>
        <dbReference type="ARBA" id="ARBA00022670"/>
    </source>
</evidence>
<evidence type="ECO:0000313" key="6">
    <source>
        <dbReference type="EnsemblPlants" id="cds.evm.model.04.1057"/>
    </source>
</evidence>
<dbReference type="GO" id="GO:0006508">
    <property type="term" value="P:proteolysis"/>
    <property type="evidence" value="ECO:0007669"/>
    <property type="project" value="UniProtKB-KW"/>
</dbReference>
<keyword evidence="2" id="KW-0645">Protease</keyword>
<dbReference type="InterPro" id="IPR038765">
    <property type="entry name" value="Papain-like_cys_pep_sf"/>
</dbReference>
<dbReference type="EnsemblPlants" id="evm.model.04.1057">
    <property type="protein sequence ID" value="cds.evm.model.04.1057"/>
    <property type="gene ID" value="evm.TU.04.1057"/>
</dbReference>
<accession>A0A803PBJ1</accession>
<reference evidence="6" key="1">
    <citation type="submission" date="2018-11" db="EMBL/GenBank/DDBJ databases">
        <authorList>
            <person name="Grassa J C."/>
        </authorList>
    </citation>
    <scope>NUCLEOTIDE SEQUENCE [LARGE SCALE GENOMIC DNA]</scope>
</reference>
<dbReference type="Pfam" id="PF02902">
    <property type="entry name" value="Peptidase_C48"/>
    <property type="match status" value="1"/>
</dbReference>
<dbReference type="SUPFAM" id="SSF54001">
    <property type="entry name" value="Cysteine proteinases"/>
    <property type="match status" value="1"/>
</dbReference>
<dbReference type="EMBL" id="UZAU01000372">
    <property type="status" value="NOT_ANNOTATED_CDS"/>
    <property type="molecule type" value="Genomic_DNA"/>
</dbReference>
<evidence type="ECO:0000256" key="4">
    <source>
        <dbReference type="SAM" id="MobiDB-lite"/>
    </source>
</evidence>
<sequence length="509" mass="59431">MVLRTSVSTENELEYMMNGEVFSFGLKEFTMIMGLKTSVDDSIAKRTFRRDKVGHKLPRITNWICKKQQESSEEKKKGITFYDIKTDVFDDLDVLLRTMIPTKAELKQHYMVEFKDAEFNEENMEENEEEAETSRKVEGMINITELLQQNEKLLQQNDKGVIGDVITEKYFGNIIVTPPTDKTSMEQTTIVEEQNLQENIEMQEQTIIVEEQNSQENVEMQVPKEIGKRSIKPGPAEQSPYTTKFGSAEGEEPIRPKRVKLVSPITQEEESQPTFDLGISPLESDPTQMKPHQPFTEESPDDKTCKEFENWLQEDFHDQRRLNVGNNQINPPFNFVEDEVRSKTWFYDLSTPVKKINDSFRHKNKSCTTMNATSDRYMRQVLAKYMDNPSEQFSRKTKPFCFLLDFANGKKMRFAKPWTDVEYIYWPIFVEDMVHWVLIEICLMNKIIKIYNSLSGEVQNQKVKAATAVYSMMVPMLLEARGFYEKRNYIERGDFTMETVKNLEVQQTG</sequence>
<dbReference type="Proteomes" id="UP000596661">
    <property type="component" value="Chromosome 4"/>
</dbReference>
<keyword evidence="3" id="KW-0378">Hydrolase</keyword>
<dbReference type="Gramene" id="evm.model.04.1057">
    <property type="protein sequence ID" value="cds.evm.model.04.1057"/>
    <property type="gene ID" value="evm.TU.04.1057"/>
</dbReference>
<dbReference type="AlphaFoldDB" id="A0A803PBJ1"/>
<dbReference type="GO" id="GO:0008234">
    <property type="term" value="F:cysteine-type peptidase activity"/>
    <property type="evidence" value="ECO:0007669"/>
    <property type="project" value="InterPro"/>
</dbReference>